<dbReference type="Proteomes" id="UP001438707">
    <property type="component" value="Unassembled WGS sequence"/>
</dbReference>
<evidence type="ECO:0000256" key="1">
    <source>
        <dbReference type="SAM" id="MobiDB-lite"/>
    </source>
</evidence>
<keyword evidence="3" id="KW-1185">Reference proteome</keyword>
<dbReference type="AlphaFoldDB" id="A0AAW1RFV6"/>
<dbReference type="EMBL" id="JALJOS010000011">
    <property type="protein sequence ID" value="KAK9832965.1"/>
    <property type="molecule type" value="Genomic_DNA"/>
</dbReference>
<comment type="caution">
    <text evidence="2">The sequence shown here is derived from an EMBL/GenBank/DDBJ whole genome shotgun (WGS) entry which is preliminary data.</text>
</comment>
<feature type="compositionally biased region" description="Polar residues" evidence="1">
    <location>
        <begin position="91"/>
        <end position="109"/>
    </location>
</feature>
<accession>A0AAW1RFV6</accession>
<organism evidence="2 3">
    <name type="scientific">Apatococcus lobatus</name>
    <dbReference type="NCBI Taxonomy" id="904363"/>
    <lineage>
        <taxon>Eukaryota</taxon>
        <taxon>Viridiplantae</taxon>
        <taxon>Chlorophyta</taxon>
        <taxon>core chlorophytes</taxon>
        <taxon>Trebouxiophyceae</taxon>
        <taxon>Chlorellales</taxon>
        <taxon>Chlorellaceae</taxon>
        <taxon>Apatococcus</taxon>
    </lineage>
</organism>
<feature type="compositionally biased region" description="Basic and acidic residues" evidence="1">
    <location>
        <begin position="118"/>
        <end position="143"/>
    </location>
</feature>
<evidence type="ECO:0000313" key="3">
    <source>
        <dbReference type="Proteomes" id="UP001438707"/>
    </source>
</evidence>
<proteinExistence type="predicted"/>
<evidence type="ECO:0000313" key="2">
    <source>
        <dbReference type="EMBL" id="KAK9832965.1"/>
    </source>
</evidence>
<protein>
    <submittedName>
        <fullName evidence="2">Uncharacterized protein</fullName>
    </submittedName>
</protein>
<name>A0AAW1RFV6_9CHLO</name>
<gene>
    <name evidence="2" type="ORF">WJX74_003102</name>
</gene>
<feature type="region of interest" description="Disordered" evidence="1">
    <location>
        <begin position="78"/>
        <end position="143"/>
    </location>
</feature>
<sequence length="424" mass="47837">MASKPPNLLWDLDLDLDVGFQDQGFNRSFFPLQDDLSLSKDPLKHFDPSALAQLDPSFGSSSLQSAFTRPLSPLFKDLPLFPDDERAGSGDQANRSGSGNSTDEPGQKTSKPKRTRKPQKDRLAEVEERVHSLQKELQEGQQKQEELLLQQARLEGSATSSQPEDTQELLCDNGAHKDLRGHPNPNQKFWLLDVEGNMQHMKGTEIVNLSADDSLAIHQIYMDRLGQMLARRDGSADKEITELAEQVCKATYLKGIYKPESMREIINYNKLGLGDSAKKQVWSRVLMALQLSTEQRDKLLHFRRLFLPTQRQLLQTRQQLIVTLKDTQNGACRTDQDLMKQTAACRRIMRQLQQNLHADQSILNRLFAQVFGEQVLQGVQKAIILVEFWPCPFDLVGLLNQLADEAGDTATQELLGIPPEDLQG</sequence>
<reference evidence="2 3" key="1">
    <citation type="journal article" date="2024" name="Nat. Commun.">
        <title>Phylogenomics reveals the evolutionary origins of lichenization in chlorophyte algae.</title>
        <authorList>
            <person name="Puginier C."/>
            <person name="Libourel C."/>
            <person name="Otte J."/>
            <person name="Skaloud P."/>
            <person name="Haon M."/>
            <person name="Grisel S."/>
            <person name="Petersen M."/>
            <person name="Berrin J.G."/>
            <person name="Delaux P.M."/>
            <person name="Dal Grande F."/>
            <person name="Keller J."/>
        </authorList>
    </citation>
    <scope>NUCLEOTIDE SEQUENCE [LARGE SCALE GENOMIC DNA]</scope>
    <source>
        <strain evidence="2 3">SAG 2145</strain>
    </source>
</reference>